<evidence type="ECO:0008006" key="4">
    <source>
        <dbReference type="Google" id="ProtNLM"/>
    </source>
</evidence>
<dbReference type="AlphaFoldDB" id="I7ZDE6"/>
<keyword evidence="1" id="KW-0812">Transmembrane</keyword>
<comment type="caution">
    <text evidence="2">The sequence shown here is derived from an EMBL/GenBank/DDBJ whole genome shotgun (WGS) entry which is preliminary data.</text>
</comment>
<gene>
    <name evidence="2" type="ORF">WQQ_33040</name>
</gene>
<accession>I7ZDE6</accession>
<keyword evidence="3" id="KW-1185">Reference proteome</keyword>
<protein>
    <recommendedName>
        <fullName evidence="4">Type IV pilus modification protein PilV</fullName>
    </recommendedName>
</protein>
<dbReference type="Pfam" id="PF07963">
    <property type="entry name" value="N_methyl"/>
    <property type="match status" value="1"/>
</dbReference>
<feature type="transmembrane region" description="Helical" evidence="1">
    <location>
        <begin position="15"/>
        <end position="37"/>
    </location>
</feature>
<evidence type="ECO:0000256" key="1">
    <source>
        <dbReference type="SAM" id="Phobius"/>
    </source>
</evidence>
<evidence type="ECO:0000313" key="3">
    <source>
        <dbReference type="Proteomes" id="UP000003704"/>
    </source>
</evidence>
<keyword evidence="1" id="KW-0472">Membrane</keyword>
<proteinExistence type="predicted"/>
<keyword evidence="1" id="KW-1133">Transmembrane helix</keyword>
<name>I7ZDE6_9GAMM</name>
<dbReference type="InterPro" id="IPR012902">
    <property type="entry name" value="N_methyl_site"/>
</dbReference>
<reference evidence="2 3" key="1">
    <citation type="journal article" date="2012" name="J. Bacteriol.">
        <title>Genome Sequence of n-Alkane-Degrading Hydrocarboniphaga effusa Strain AP103T (ATCC BAA-332T).</title>
        <authorList>
            <person name="Chang H.K."/>
            <person name="Zylstra G.J."/>
            <person name="Chae J.C."/>
        </authorList>
    </citation>
    <scope>NUCLEOTIDE SEQUENCE [LARGE SCALE GENOMIC DNA]</scope>
    <source>
        <strain evidence="2 3">AP103</strain>
    </source>
</reference>
<dbReference type="STRING" id="1172194.WQQ_33040"/>
<organism evidence="2 3">
    <name type="scientific">Hydrocarboniphaga effusa AP103</name>
    <dbReference type="NCBI Taxonomy" id="1172194"/>
    <lineage>
        <taxon>Bacteria</taxon>
        <taxon>Pseudomonadati</taxon>
        <taxon>Pseudomonadota</taxon>
        <taxon>Gammaproteobacteria</taxon>
        <taxon>Nevskiales</taxon>
        <taxon>Nevskiaceae</taxon>
        <taxon>Hydrocarboniphaga</taxon>
    </lineage>
</organism>
<dbReference type="PATRIC" id="fig|1172194.4.peg.3203"/>
<dbReference type="Proteomes" id="UP000003704">
    <property type="component" value="Unassembled WGS sequence"/>
</dbReference>
<dbReference type="EMBL" id="AKGD01000002">
    <property type="protein sequence ID" value="EIT69722.1"/>
    <property type="molecule type" value="Genomic_DNA"/>
</dbReference>
<evidence type="ECO:0000313" key="2">
    <source>
        <dbReference type="EMBL" id="EIT69722.1"/>
    </source>
</evidence>
<sequence>MVSIERQRGLGLVEVLLALLVLGIGMLALGRLTALALREIEIGRARAVAVQLAREKLEDLRSFAQLEAGPAGIFGFDEIGSSDGGAETELGNLQLPAGGLEIDGLKFTREWTIRPFYLCDAETAATEEACIPGRRADLLWITMTLSWIDLSGAAGSVIVEAAIAAFEPALSSQALLRPSPVLAP</sequence>
<dbReference type="RefSeq" id="WP_007186243.1">
    <property type="nucleotide sequence ID" value="NZ_AKGD01000002.1"/>
</dbReference>